<feature type="transmembrane region" description="Helical" evidence="2">
    <location>
        <begin position="728"/>
        <end position="746"/>
    </location>
</feature>
<feature type="region of interest" description="Disordered" evidence="1">
    <location>
        <begin position="625"/>
        <end position="650"/>
    </location>
</feature>
<accession>A0A1I8JQH2</accession>
<organism evidence="3 4">
    <name type="scientific">Macrostomum lignano</name>
    <dbReference type="NCBI Taxonomy" id="282301"/>
    <lineage>
        <taxon>Eukaryota</taxon>
        <taxon>Metazoa</taxon>
        <taxon>Spiralia</taxon>
        <taxon>Lophotrochozoa</taxon>
        <taxon>Platyhelminthes</taxon>
        <taxon>Rhabditophora</taxon>
        <taxon>Macrostomorpha</taxon>
        <taxon>Macrostomida</taxon>
        <taxon>Macrostomidae</taxon>
        <taxon>Macrostomum</taxon>
    </lineage>
</organism>
<evidence type="ECO:0000256" key="2">
    <source>
        <dbReference type="SAM" id="Phobius"/>
    </source>
</evidence>
<name>A0A1I8JQH2_9PLAT</name>
<feature type="region of interest" description="Disordered" evidence="1">
    <location>
        <begin position="66"/>
        <end position="147"/>
    </location>
</feature>
<sequence length="758" mass="81535">LKSADSVLKTIEFVFGRSGTPGKSVATPARLVLKRLNRAGSRRGGAVDSAEAPSAMDRLAGAGSQFEYGSGEVTPSMGAGSHTRAEERDSHTKSKGAGSTVEHCEREVTPKQERRKSHPSREREVTPRGSGACTEQPAAVKEEPEQRRHGMQRLQRAEFHRKFNSRHPWLSLLRLAESGVEAQSAAGEVELPGIQKVQEAMHFYKRCGGSELRCASIISRPAFTHLLSTAAETPLPGRTDCDASLQPTAAAGRRRCRQPSETSSAPAADSVLSRSPSNLLQVRNSAALTARRRSQQSMRRRQRRRRVQLSVPPPAGPLSSAAASRSTLGRSARSLHRLGPRNPHDGRPPARARRWTRSTCTTPSSATTPRTGSGRWPREAAGGGEPYCYRSATTCATSTGPSRASRTIVCSVIAEPCASSAWCSAATGRSSRTALQHACPPRGQRKRKIKNHPVTLGDALELPDLIKPLTVLSANHRNFFDRLLLTLKHETSCCRIPPRTLWSVMSHSAGSENGHLLGVGQGPPHRPVGRQAASFRHSLEPRQAPAVGGPGRLLREPLGDSGSRTAKHLSPADIPGRAAPFLPADSTFPDNQPPSLPDAGPSTFPADGTSTFSCRCRTAAPSLADAGPSTFPLQMKDPAPSASMKDPAPSLQMKDQHLRLPDPVSLLSAPRTCHAMMSCIFSDGQRLDWRLSRLPSLAFLALLPLPVDFGHPGARCCYYCGSRPNIQFVRLGVFVLPAVMLLVGYIHPLARLQLSTGG</sequence>
<evidence type="ECO:0000256" key="1">
    <source>
        <dbReference type="SAM" id="MobiDB-lite"/>
    </source>
</evidence>
<feature type="compositionally biased region" description="Polar residues" evidence="1">
    <location>
        <begin position="272"/>
        <end position="287"/>
    </location>
</feature>
<feature type="region of interest" description="Disordered" evidence="1">
    <location>
        <begin position="536"/>
        <end position="606"/>
    </location>
</feature>
<keyword evidence="2" id="KW-0472">Membrane</keyword>
<feature type="compositionally biased region" description="Low complexity" evidence="1">
    <location>
        <begin position="357"/>
        <end position="375"/>
    </location>
</feature>
<dbReference type="WBParaSite" id="snap_masked-unitig_33978-processed-gene-0.0-mRNA-1">
    <property type="protein sequence ID" value="snap_masked-unitig_33978-processed-gene-0.0-mRNA-1"/>
    <property type="gene ID" value="snap_masked-unitig_33978-processed-gene-0.0"/>
</dbReference>
<keyword evidence="2" id="KW-0812">Transmembrane</keyword>
<feature type="region of interest" description="Disordered" evidence="1">
    <location>
        <begin position="247"/>
        <end position="383"/>
    </location>
</feature>
<keyword evidence="2" id="KW-1133">Transmembrane helix</keyword>
<proteinExistence type="predicted"/>
<feature type="compositionally biased region" description="Basic and acidic residues" evidence="1">
    <location>
        <begin position="102"/>
        <end position="112"/>
    </location>
</feature>
<dbReference type="AlphaFoldDB" id="A0A1I8JQH2"/>
<evidence type="ECO:0000313" key="4">
    <source>
        <dbReference type="WBParaSite" id="snap_masked-unitig_33978-processed-gene-0.0-mRNA-1"/>
    </source>
</evidence>
<reference evidence="4" key="1">
    <citation type="submission" date="2016-11" db="UniProtKB">
        <authorList>
            <consortium name="WormBaseParasite"/>
        </authorList>
    </citation>
    <scope>IDENTIFICATION</scope>
</reference>
<dbReference type="Proteomes" id="UP000095280">
    <property type="component" value="Unplaced"/>
</dbReference>
<keyword evidence="3" id="KW-1185">Reference proteome</keyword>
<protein>
    <submittedName>
        <fullName evidence="4">Non-specific serine/threonine protein kinase</fullName>
    </submittedName>
</protein>
<feature type="compositionally biased region" description="Basic residues" evidence="1">
    <location>
        <begin position="290"/>
        <end position="307"/>
    </location>
</feature>
<evidence type="ECO:0000313" key="3">
    <source>
        <dbReference type="Proteomes" id="UP000095280"/>
    </source>
</evidence>
<feature type="compositionally biased region" description="Basic and acidic residues" evidence="1">
    <location>
        <begin position="83"/>
        <end position="92"/>
    </location>
</feature>